<evidence type="ECO:0000256" key="1">
    <source>
        <dbReference type="SAM" id="Phobius"/>
    </source>
</evidence>
<name>A0A0D5C1T5_9ARCH</name>
<dbReference type="KEGG" id="nin:NADRNF5_0646"/>
<evidence type="ECO:0000313" key="3">
    <source>
        <dbReference type="Proteomes" id="UP000032408"/>
    </source>
</evidence>
<dbReference type="OrthoDB" id="385854at2157"/>
<dbReference type="HOGENOM" id="CLU_1673905_0_0_2"/>
<dbReference type="Proteomes" id="UP000032408">
    <property type="component" value="Chromosome"/>
</dbReference>
<proteinExistence type="predicted"/>
<protein>
    <submittedName>
        <fullName evidence="2">Uncharacterized protein</fullName>
    </submittedName>
</protein>
<dbReference type="AlphaFoldDB" id="A0A0D5C1T5"/>
<dbReference type="STRING" id="1580092.NADRNF5_0646"/>
<keyword evidence="1" id="KW-0812">Transmembrane</keyword>
<feature type="transmembrane region" description="Helical" evidence="1">
    <location>
        <begin position="121"/>
        <end position="146"/>
    </location>
</feature>
<reference evidence="2 3" key="2">
    <citation type="journal article" date="2016" name="ISME J.">
        <title>Physiological and genomic characterization of two novel marine thaumarchaeal strains indicates niche differentiation.</title>
        <authorList>
            <person name="Bayer B."/>
            <person name="Vojvoda J."/>
            <person name="Offre P."/>
            <person name="Alves R.J."/>
            <person name="Elisabeth N.H."/>
            <person name="Garcia J.A."/>
            <person name="Volland J.M."/>
            <person name="Srivastava A."/>
            <person name="Schleper C."/>
            <person name="Herndl G.J."/>
        </authorList>
    </citation>
    <scope>NUCLEOTIDE SEQUENCE [LARGE SCALE GENOMIC DNA]</scope>
    <source>
        <strain evidence="2 3">NF5</strain>
    </source>
</reference>
<evidence type="ECO:0000313" key="2">
    <source>
        <dbReference type="EMBL" id="AJW70342.1"/>
    </source>
</evidence>
<dbReference type="GeneID" id="24819875"/>
<sequence length="157" mass="18040">MKTRLLIIIGLVLVVGTMLAVLVNHHNSIREYESNNTPDQLRGIFGNCACQEKQNPDTNMLCTQPFIDWENSTHYIDNNICKFITLEEHQSKPSDENRYFFKVGDLFYWQNLQTGETISPLGTFTAIIVSSLGPILIVLFIVIYAVKKRMKKSIEER</sequence>
<keyword evidence="1" id="KW-0472">Membrane</keyword>
<dbReference type="RefSeq" id="WP_048115623.1">
    <property type="nucleotide sequence ID" value="NZ_CP011070.1"/>
</dbReference>
<keyword evidence="3" id="KW-1185">Reference proteome</keyword>
<gene>
    <name evidence="2" type="ORF">NADRNF5_0646</name>
</gene>
<organism evidence="2 3">
    <name type="scientific">Nitrosopumilus adriaticus</name>
    <dbReference type="NCBI Taxonomy" id="1580092"/>
    <lineage>
        <taxon>Archaea</taxon>
        <taxon>Nitrososphaerota</taxon>
        <taxon>Nitrososphaeria</taxon>
        <taxon>Nitrosopumilales</taxon>
        <taxon>Nitrosopumilaceae</taxon>
        <taxon>Nitrosopumilus</taxon>
    </lineage>
</organism>
<keyword evidence="1" id="KW-1133">Transmembrane helix</keyword>
<accession>A0A0D5C1T5</accession>
<reference evidence="3" key="1">
    <citation type="submission" date="2015-03" db="EMBL/GenBank/DDBJ databases">
        <title>Characterization of two novel Thaumarchaeota isolated from the Northern Adriatic Sea.</title>
        <authorList>
            <person name="Bayer B."/>
            <person name="Vojvoda J."/>
            <person name="Offre P."/>
            <person name="Srivastava A."/>
            <person name="Elisabeth N."/>
            <person name="Garcia J.A.L."/>
            <person name="Schleper C."/>
            <person name="Herndl G.J."/>
        </authorList>
    </citation>
    <scope>NUCLEOTIDE SEQUENCE [LARGE SCALE GENOMIC DNA]</scope>
    <source>
        <strain evidence="3">NF5</strain>
    </source>
</reference>
<dbReference type="EMBL" id="CP011070">
    <property type="protein sequence ID" value="AJW70342.1"/>
    <property type="molecule type" value="Genomic_DNA"/>
</dbReference>